<gene>
    <name evidence="8" type="primary">ldcA</name>
    <name evidence="8" type="ORF">EYF70_12995</name>
</gene>
<dbReference type="CDD" id="cd07025">
    <property type="entry name" value="Peptidase_S66"/>
    <property type="match status" value="1"/>
</dbReference>
<dbReference type="EMBL" id="CP036401">
    <property type="protein sequence ID" value="QBI01658.1"/>
    <property type="molecule type" value="Genomic_DNA"/>
</dbReference>
<feature type="domain" description="LD-carboxypeptidase C-terminal" evidence="7">
    <location>
        <begin position="168"/>
        <end position="284"/>
    </location>
</feature>
<keyword evidence="9" id="KW-1185">Reference proteome</keyword>
<dbReference type="InterPro" id="IPR040449">
    <property type="entry name" value="Peptidase_S66_N"/>
</dbReference>
<dbReference type="InterPro" id="IPR027461">
    <property type="entry name" value="Carboxypeptidase_A_C_sf"/>
</dbReference>
<organism evidence="8 9">
    <name type="scientific">Pseudoduganella albidiflava</name>
    <dbReference type="NCBI Taxonomy" id="321983"/>
    <lineage>
        <taxon>Bacteria</taxon>
        <taxon>Pseudomonadati</taxon>
        <taxon>Pseudomonadota</taxon>
        <taxon>Betaproteobacteria</taxon>
        <taxon>Burkholderiales</taxon>
        <taxon>Oxalobacteraceae</taxon>
        <taxon>Telluria group</taxon>
        <taxon>Pseudoduganella</taxon>
    </lineage>
</organism>
<evidence type="ECO:0000256" key="2">
    <source>
        <dbReference type="ARBA" id="ARBA00022645"/>
    </source>
</evidence>
<dbReference type="InterPro" id="IPR003507">
    <property type="entry name" value="S66_fam"/>
</dbReference>
<comment type="similarity">
    <text evidence="1">Belongs to the peptidase S66 family.</text>
</comment>
<keyword evidence="5" id="KW-0720">Serine protease</keyword>
<dbReference type="Pfam" id="PF17676">
    <property type="entry name" value="Peptidase_S66C"/>
    <property type="match status" value="1"/>
</dbReference>
<dbReference type="InterPro" id="IPR027478">
    <property type="entry name" value="LdcA_N"/>
</dbReference>
<dbReference type="PANTHER" id="PTHR30237">
    <property type="entry name" value="MURAMOYLTETRAPEPTIDE CARBOXYPEPTIDASE"/>
    <property type="match status" value="1"/>
</dbReference>
<dbReference type="Gene3D" id="3.50.30.60">
    <property type="entry name" value="LD-carboxypeptidase A C-terminal domain-like"/>
    <property type="match status" value="1"/>
</dbReference>
<evidence type="ECO:0000256" key="5">
    <source>
        <dbReference type="ARBA" id="ARBA00022825"/>
    </source>
</evidence>
<reference evidence="8 9" key="1">
    <citation type="submission" date="2019-02" db="EMBL/GenBank/DDBJ databases">
        <title>Draft Genome Sequences of Six Type Strains of the Genus Massilia.</title>
        <authorList>
            <person name="Miess H."/>
            <person name="Frediansyhah A."/>
            <person name="Gross H."/>
        </authorList>
    </citation>
    <scope>NUCLEOTIDE SEQUENCE [LARGE SCALE GENOMIC DNA]</scope>
    <source>
        <strain evidence="8 9">DSM 17472</strain>
    </source>
</reference>
<dbReference type="PANTHER" id="PTHR30237:SF2">
    <property type="entry name" value="MUREIN TETRAPEPTIDE CARBOXYPEPTIDASE"/>
    <property type="match status" value="1"/>
</dbReference>
<dbReference type="InterPro" id="IPR040921">
    <property type="entry name" value="Peptidase_S66C"/>
</dbReference>
<dbReference type="PIRSF" id="PIRSF028757">
    <property type="entry name" value="LD-carboxypeptidase"/>
    <property type="match status" value="1"/>
</dbReference>
<evidence type="ECO:0000256" key="4">
    <source>
        <dbReference type="ARBA" id="ARBA00022801"/>
    </source>
</evidence>
<name>A0ABX5RV28_9BURK</name>
<accession>A0ABX5RV28</accession>
<dbReference type="SUPFAM" id="SSF52317">
    <property type="entry name" value="Class I glutamine amidotransferase-like"/>
    <property type="match status" value="1"/>
</dbReference>
<feature type="domain" description="LD-carboxypeptidase N-terminal" evidence="6">
    <location>
        <begin position="7"/>
        <end position="124"/>
    </location>
</feature>
<evidence type="ECO:0000259" key="7">
    <source>
        <dbReference type="Pfam" id="PF17676"/>
    </source>
</evidence>
<evidence type="ECO:0000313" key="9">
    <source>
        <dbReference type="Proteomes" id="UP000292307"/>
    </source>
</evidence>
<keyword evidence="4 8" id="KW-0378">Hydrolase</keyword>
<dbReference type="InterPro" id="IPR029062">
    <property type="entry name" value="Class_I_gatase-like"/>
</dbReference>
<evidence type="ECO:0000259" key="6">
    <source>
        <dbReference type="Pfam" id="PF02016"/>
    </source>
</evidence>
<dbReference type="GO" id="GO:0106415">
    <property type="term" value="F:muramoyltetrapeptide carboxypeptidase activity"/>
    <property type="evidence" value="ECO:0007669"/>
    <property type="project" value="UniProtKB-EC"/>
</dbReference>
<dbReference type="Gene3D" id="3.40.50.10740">
    <property type="entry name" value="Class I glutamine amidotransferase-like"/>
    <property type="match status" value="1"/>
</dbReference>
<dbReference type="SUPFAM" id="SSF141986">
    <property type="entry name" value="LD-carboxypeptidase A C-terminal domain-like"/>
    <property type="match status" value="1"/>
</dbReference>
<proteinExistence type="inferred from homology"/>
<dbReference type="Pfam" id="PF02016">
    <property type="entry name" value="Peptidase_S66"/>
    <property type="match status" value="1"/>
</dbReference>
<evidence type="ECO:0000313" key="8">
    <source>
        <dbReference type="EMBL" id="QBI01658.1"/>
    </source>
</evidence>
<protein>
    <submittedName>
        <fullName evidence="8">Muramoyltetrapeptide carboxypeptidase</fullName>
        <ecNumber evidence="8">3.4.17.13</ecNumber>
    </submittedName>
</protein>
<dbReference type="EC" id="3.4.17.13" evidence="8"/>
<keyword evidence="3" id="KW-0645">Protease</keyword>
<sequence length="306" mass="33019">MLNQIAIAIVAPSGSALDDDALARGIARLEQQGCTVHNYYQPADKYQRFGGTDAGRLGQLEAAARDPDVQVVMALRGSYGLSRILPRIDFRAMADSGKLFVGYSDFTAFHMGLMAATGRKSFAGPMVCADLIRDEPVAYTLDQFSACLRGPTHAVRGSATGNPAVDVEGRLWGGNLAMLNHLLGTPYFAPIAGGIVFIEDINEHPYRVERMVLQLLYAGALDGQRALVLGDFSGYRLAPFDNGYDFDAMLAYLRATLPIPVLTGLPFGHVKHHCTLPYGGLARLTSDAEGFDLTVGDYPTLAQPYL</sequence>
<evidence type="ECO:0000256" key="1">
    <source>
        <dbReference type="ARBA" id="ARBA00010233"/>
    </source>
</evidence>
<dbReference type="Proteomes" id="UP000292307">
    <property type="component" value="Chromosome"/>
</dbReference>
<keyword evidence="2 8" id="KW-0121">Carboxypeptidase</keyword>
<dbReference type="NCBIfam" id="NF008424">
    <property type="entry name" value="PRK11253.1"/>
    <property type="match status" value="1"/>
</dbReference>
<evidence type="ECO:0000256" key="3">
    <source>
        <dbReference type="ARBA" id="ARBA00022670"/>
    </source>
</evidence>